<proteinExistence type="predicted"/>
<dbReference type="EMBL" id="CADCUX010000680">
    <property type="protein sequence ID" value="CAA9439456.1"/>
    <property type="molecule type" value="Genomic_DNA"/>
</dbReference>
<gene>
    <name evidence="1" type="ORF">AVDCRST_MAG51-3168</name>
</gene>
<accession>A0A6J4QJS4</accession>
<organism evidence="1">
    <name type="scientific">uncultured Ramlibacter sp</name>
    <dbReference type="NCBI Taxonomy" id="260755"/>
    <lineage>
        <taxon>Bacteria</taxon>
        <taxon>Pseudomonadati</taxon>
        <taxon>Pseudomonadota</taxon>
        <taxon>Betaproteobacteria</taxon>
        <taxon>Burkholderiales</taxon>
        <taxon>Comamonadaceae</taxon>
        <taxon>Ramlibacter</taxon>
        <taxon>environmental samples</taxon>
    </lineage>
</organism>
<sequence>MPLPPTAPVGFEVELDPIVPVDPEPVGVGVRVEPVVLAPVPMVLLLPIEPPPMRPAQAVTIAVASKTLSSAGTRTYLDFEIMKNS</sequence>
<evidence type="ECO:0000313" key="1">
    <source>
        <dbReference type="EMBL" id="CAA9439456.1"/>
    </source>
</evidence>
<dbReference type="AlphaFoldDB" id="A0A6J4QJS4"/>
<protein>
    <submittedName>
        <fullName evidence="1">Uncharacterized protein</fullName>
    </submittedName>
</protein>
<reference evidence="1" key="1">
    <citation type="submission" date="2020-02" db="EMBL/GenBank/DDBJ databases">
        <authorList>
            <person name="Meier V. D."/>
        </authorList>
    </citation>
    <scope>NUCLEOTIDE SEQUENCE</scope>
    <source>
        <strain evidence="1">AVDCRST_MAG51</strain>
    </source>
</reference>
<name>A0A6J4QJS4_9BURK</name>